<dbReference type="PIRSF" id="PIRSF000185">
    <property type="entry name" value="Glu_DH"/>
    <property type="match status" value="1"/>
</dbReference>
<comment type="similarity">
    <text evidence="1 3 7">Belongs to the Glu/Leu/Phe/Val dehydrogenases family.</text>
</comment>
<dbReference type="GO" id="GO:0000166">
    <property type="term" value="F:nucleotide binding"/>
    <property type="evidence" value="ECO:0007669"/>
    <property type="project" value="UniProtKB-KW"/>
</dbReference>
<proteinExistence type="inferred from homology"/>
<evidence type="ECO:0000256" key="4">
    <source>
        <dbReference type="PIRSR" id="PIRSR000185-1"/>
    </source>
</evidence>
<evidence type="ECO:0000313" key="9">
    <source>
        <dbReference type="EMBL" id="PAP77605.1"/>
    </source>
</evidence>
<evidence type="ECO:0000256" key="3">
    <source>
        <dbReference type="PIRNR" id="PIRNR000185"/>
    </source>
</evidence>
<feature type="active site" description="Proton donor" evidence="4">
    <location>
        <position position="108"/>
    </location>
</feature>
<evidence type="ECO:0000313" key="10">
    <source>
        <dbReference type="Proteomes" id="UP000216339"/>
    </source>
</evidence>
<feature type="binding site" evidence="5">
    <location>
        <position position="96"/>
    </location>
    <ligand>
        <name>substrate</name>
    </ligand>
</feature>
<dbReference type="AlphaFoldDB" id="A0A271J3S2"/>
<keyword evidence="5" id="KW-0520">NAD</keyword>
<dbReference type="Pfam" id="PF02812">
    <property type="entry name" value="ELFV_dehydrog_N"/>
    <property type="match status" value="1"/>
</dbReference>
<comment type="caution">
    <text evidence="9">The sequence shown here is derived from an EMBL/GenBank/DDBJ whole genome shotgun (WGS) entry which is preliminary data.</text>
</comment>
<keyword evidence="10" id="KW-1185">Reference proteome</keyword>
<keyword evidence="5" id="KW-0547">Nucleotide-binding</keyword>
<dbReference type="InterPro" id="IPR033524">
    <property type="entry name" value="Glu/Leu/Phe/Val_DH_AS"/>
</dbReference>
<dbReference type="InterPro" id="IPR006097">
    <property type="entry name" value="Glu/Leu/Phe/Val/Trp_DH_dimer"/>
</dbReference>
<feature type="binding site" evidence="5">
    <location>
        <position position="72"/>
    </location>
    <ligand>
        <name>substrate</name>
    </ligand>
</feature>
<feature type="site" description="Important for catalysis" evidence="6">
    <location>
        <position position="148"/>
    </location>
</feature>
<evidence type="ECO:0000259" key="8">
    <source>
        <dbReference type="SMART" id="SM00839"/>
    </source>
</evidence>
<feature type="binding site" evidence="5">
    <location>
        <position position="191"/>
    </location>
    <ligand>
        <name>NAD(+)</name>
        <dbReference type="ChEBI" id="CHEBI:57540"/>
    </ligand>
</feature>
<dbReference type="InterPro" id="IPR036291">
    <property type="entry name" value="NAD(P)-bd_dom_sf"/>
</dbReference>
<sequence>MSAVPKVSAYEIASGNFERAADLLDLSPEWRKLIRTPFREMKVEVPLYREDGSFTTFIGYRIQHNGARGPFKGGIRFSSLVDEQEVRALAETMTYKTALVDVPFGGGKGGVNVNPPDLTTRELEHVTRRYISRIHLILGPNRDVPAPDMGTNAQTMAWIVDQYGRQHGYNPAVVTGKPLELGGSPGREQATGRGVMLVTLAAARDHLGKVPGDLRVAVQGFGNVGMNAALLLAERGATVVAVSDHTGGYYKADGLDLDGLVAYVNREGGDRTLRGYDGADAVSGDEFMGVECDVLIPAAIESAIHIDNVHTVQANLVVEGANLPVTPRADEALRERGVIVVPDILANAGGVIVSYFEWSQNFQQYRWSLENVNDRLENILLKAYHDVAEKQKELGSTMREAAFALAIGRVVTAEKLRGSL</sequence>
<dbReference type="PANTHER" id="PTHR11606:SF13">
    <property type="entry name" value="GLUTAMATE DEHYDROGENASE 1, MITOCHONDRIAL"/>
    <property type="match status" value="1"/>
</dbReference>
<dbReference type="InterPro" id="IPR006096">
    <property type="entry name" value="Glu/Leu/Phe/Val/Trp_DH_C"/>
</dbReference>
<dbReference type="SUPFAM" id="SSF53223">
    <property type="entry name" value="Aminoacid dehydrogenase-like, N-terminal domain"/>
    <property type="match status" value="1"/>
</dbReference>
<feature type="binding site" evidence="5">
    <location>
        <position position="223"/>
    </location>
    <ligand>
        <name>NAD(+)</name>
        <dbReference type="ChEBI" id="CHEBI:57540"/>
    </ligand>
</feature>
<dbReference type="InterPro" id="IPR006095">
    <property type="entry name" value="Glu/Leu/Phe/Val/Trp_DH"/>
</dbReference>
<dbReference type="GO" id="GO:0006538">
    <property type="term" value="P:L-glutamate catabolic process"/>
    <property type="evidence" value="ECO:0007669"/>
    <property type="project" value="TreeGrafter"/>
</dbReference>
<dbReference type="SUPFAM" id="SSF51735">
    <property type="entry name" value="NAD(P)-binding Rossmann-fold domains"/>
    <property type="match status" value="1"/>
</dbReference>
<evidence type="ECO:0000256" key="2">
    <source>
        <dbReference type="ARBA" id="ARBA00023002"/>
    </source>
</evidence>
<dbReference type="InterPro" id="IPR014362">
    <property type="entry name" value="Glu_DH"/>
</dbReference>
<dbReference type="PANTHER" id="PTHR11606">
    <property type="entry name" value="GLUTAMATE DEHYDROGENASE"/>
    <property type="match status" value="1"/>
</dbReference>
<protein>
    <recommendedName>
        <fullName evidence="3">Glutamate dehydrogenase</fullName>
    </recommendedName>
</protein>
<keyword evidence="2 3" id="KW-0560">Oxidoreductase</keyword>
<dbReference type="SMART" id="SM00839">
    <property type="entry name" value="ELFV_dehydrog"/>
    <property type="match status" value="1"/>
</dbReference>
<dbReference type="Gene3D" id="3.40.50.10860">
    <property type="entry name" value="Leucine Dehydrogenase, chain A, domain 1"/>
    <property type="match status" value="1"/>
</dbReference>
<dbReference type="Pfam" id="PF00208">
    <property type="entry name" value="ELFV_dehydrog"/>
    <property type="match status" value="1"/>
</dbReference>
<feature type="binding site" evidence="5">
    <location>
        <position position="354"/>
    </location>
    <ligand>
        <name>substrate</name>
    </ligand>
</feature>
<dbReference type="EMBL" id="MQWD01000001">
    <property type="protein sequence ID" value="PAP77605.1"/>
    <property type="molecule type" value="Genomic_DNA"/>
</dbReference>
<dbReference type="PRINTS" id="PR00082">
    <property type="entry name" value="GLFDHDRGNASE"/>
</dbReference>
<organism evidence="9 10">
    <name type="scientific">Rubrivirga marina</name>
    <dbReference type="NCBI Taxonomy" id="1196024"/>
    <lineage>
        <taxon>Bacteria</taxon>
        <taxon>Pseudomonadati</taxon>
        <taxon>Rhodothermota</taxon>
        <taxon>Rhodothermia</taxon>
        <taxon>Rhodothermales</taxon>
        <taxon>Rubricoccaceae</taxon>
        <taxon>Rubrivirga</taxon>
    </lineage>
</organism>
<dbReference type="Proteomes" id="UP000216339">
    <property type="component" value="Unassembled WGS sequence"/>
</dbReference>
<dbReference type="RefSeq" id="WP_095511274.1">
    <property type="nucleotide sequence ID" value="NZ_MQWD01000001.1"/>
</dbReference>
<dbReference type="InterPro" id="IPR046346">
    <property type="entry name" value="Aminoacid_DH-like_N_sf"/>
</dbReference>
<evidence type="ECO:0000256" key="7">
    <source>
        <dbReference type="RuleBase" id="RU004417"/>
    </source>
</evidence>
<feature type="domain" description="Glutamate/phenylalanine/leucine/valine/L-tryptophan dehydrogenase C-terminal" evidence="8">
    <location>
        <begin position="184"/>
        <end position="418"/>
    </location>
</feature>
<name>A0A271J3S2_9BACT</name>
<dbReference type="Gene3D" id="3.40.50.720">
    <property type="entry name" value="NAD(P)-binding Rossmann-like Domain"/>
    <property type="match status" value="1"/>
</dbReference>
<dbReference type="OrthoDB" id="9803297at2"/>
<evidence type="ECO:0000256" key="1">
    <source>
        <dbReference type="ARBA" id="ARBA00006382"/>
    </source>
</evidence>
<evidence type="ECO:0000256" key="6">
    <source>
        <dbReference type="PIRSR" id="PIRSR000185-3"/>
    </source>
</evidence>
<dbReference type="CDD" id="cd01076">
    <property type="entry name" value="NAD_bind_1_Glu_DH"/>
    <property type="match status" value="1"/>
</dbReference>
<dbReference type="InterPro" id="IPR033922">
    <property type="entry name" value="NAD_bind_Glu_DH"/>
</dbReference>
<evidence type="ECO:0000256" key="5">
    <source>
        <dbReference type="PIRSR" id="PIRSR000185-2"/>
    </source>
</evidence>
<dbReference type="PROSITE" id="PS00074">
    <property type="entry name" value="GLFV_DEHYDROGENASE"/>
    <property type="match status" value="1"/>
</dbReference>
<gene>
    <name evidence="9" type="ORF">BSZ37_14720</name>
</gene>
<dbReference type="GO" id="GO:0004352">
    <property type="term" value="F:glutamate dehydrogenase (NAD+) activity"/>
    <property type="evidence" value="ECO:0007669"/>
    <property type="project" value="TreeGrafter"/>
</dbReference>
<accession>A0A271J3S2</accession>
<reference evidence="9 10" key="1">
    <citation type="submission" date="2016-11" db="EMBL/GenBank/DDBJ databases">
        <title>Study of marine rhodopsin-containing bacteria.</title>
        <authorList>
            <person name="Yoshizawa S."/>
            <person name="Kumagai Y."/>
            <person name="Kogure K."/>
        </authorList>
    </citation>
    <scope>NUCLEOTIDE SEQUENCE [LARGE SCALE GENOMIC DNA]</scope>
    <source>
        <strain evidence="9 10">SAORIC-28</strain>
    </source>
</reference>